<evidence type="ECO:0000256" key="1">
    <source>
        <dbReference type="ARBA" id="ARBA00004613"/>
    </source>
</evidence>
<dbReference type="Proteomes" id="UP001163046">
    <property type="component" value="Unassembled WGS sequence"/>
</dbReference>
<dbReference type="AlphaFoldDB" id="A0A9W9YWN4"/>
<evidence type="ECO:0000256" key="6">
    <source>
        <dbReference type="SAM" id="MobiDB-lite"/>
    </source>
</evidence>
<dbReference type="EMBL" id="MU826854">
    <property type="protein sequence ID" value="KAJ7370877.1"/>
    <property type="molecule type" value="Genomic_DNA"/>
</dbReference>
<sequence length="415" mass="44261">MLEFANEVLLWKQLSHVPEGGVIVVVAVQDEASKFFADSAIDALKRLGAKDPIKPEFRGSYAFVGYARVKKPSWITQQWRGGGQGPSEVSVKVPLTPNPFVDIHVRSEGCNDPGKTPNTCGIASIKVDGIDRSLHGRGHNVVIVDAKTGAVLEAKAFDTYGDDNAGNSLGSYLDSKNGRQIVLVAIQDEGSSKQAPAIDALKKKGATDPVVDFRGSFALVGYAGIENRPLWITQQRRNSGQGPSEISLRIPVIKTPFVDIHVRSEGCNDPGKTPNTCGIASIKVDGIDRSLHGRGHNVVIVDARTGAVLEAKAFDTYGDDNAGNSLGSYLDSKNGRQIVLVAVQDEGSSKQAPAIDALKKKGATDPVVDFRGSFALVGYAGIENRPLWITQQRRNSGQGPSEISLRIPITQGSSA</sequence>
<reference evidence="8" key="1">
    <citation type="submission" date="2023-01" db="EMBL/GenBank/DDBJ databases">
        <title>Genome assembly of the deep-sea coral Lophelia pertusa.</title>
        <authorList>
            <person name="Herrera S."/>
            <person name="Cordes E."/>
        </authorList>
    </citation>
    <scope>NUCLEOTIDE SEQUENCE</scope>
    <source>
        <strain evidence="8">USNM1676648</strain>
        <tissue evidence="8">Polyp</tissue>
    </source>
</reference>
<dbReference type="PANTHER" id="PTHR14592">
    <property type="entry name" value="UNCHARACTERIZED FAM3"/>
    <property type="match status" value="1"/>
</dbReference>
<dbReference type="InterPro" id="IPR039220">
    <property type="entry name" value="FAM3"/>
</dbReference>
<evidence type="ECO:0000256" key="5">
    <source>
        <dbReference type="ARBA" id="ARBA00023157"/>
    </source>
</evidence>
<protein>
    <recommendedName>
        <fullName evidence="7">ILEI/PANDER domain-containing protein</fullName>
    </recommendedName>
</protein>
<keyword evidence="9" id="KW-1185">Reference proteome</keyword>
<feature type="domain" description="ILEI/PANDER" evidence="7">
    <location>
        <begin position="294"/>
        <end position="381"/>
    </location>
</feature>
<feature type="domain" description="ILEI/PANDER" evidence="7">
    <location>
        <begin position="137"/>
        <end position="224"/>
    </location>
</feature>
<feature type="compositionally biased region" description="Polar residues" evidence="6">
    <location>
        <begin position="392"/>
        <end position="401"/>
    </location>
</feature>
<dbReference type="Pfam" id="PF15711">
    <property type="entry name" value="ILEI"/>
    <property type="match status" value="3"/>
</dbReference>
<dbReference type="OrthoDB" id="5985076at2759"/>
<keyword evidence="5" id="KW-1015">Disulfide bond</keyword>
<dbReference type="PROSITE" id="PS52031">
    <property type="entry name" value="GG_LECTIN"/>
    <property type="match status" value="2"/>
</dbReference>
<comment type="subcellular location">
    <subcellularLocation>
        <location evidence="1">Secreted</location>
    </subcellularLocation>
</comment>
<gene>
    <name evidence="8" type="ORF">OS493_028947</name>
</gene>
<evidence type="ECO:0000256" key="3">
    <source>
        <dbReference type="ARBA" id="ARBA00022525"/>
    </source>
</evidence>
<evidence type="ECO:0000313" key="8">
    <source>
        <dbReference type="EMBL" id="KAJ7370877.1"/>
    </source>
</evidence>
<feature type="region of interest" description="Disordered" evidence="6">
    <location>
        <begin position="392"/>
        <end position="415"/>
    </location>
</feature>
<dbReference type="InterPro" id="IPR039477">
    <property type="entry name" value="ILEI/PANDER_dom"/>
</dbReference>
<dbReference type="GO" id="GO:0005576">
    <property type="term" value="C:extracellular region"/>
    <property type="evidence" value="ECO:0007669"/>
    <property type="project" value="UniProtKB-SubCell"/>
</dbReference>
<accession>A0A9W9YWN4</accession>
<evidence type="ECO:0000259" key="7">
    <source>
        <dbReference type="Pfam" id="PF15711"/>
    </source>
</evidence>
<comment type="caution">
    <text evidence="8">The sequence shown here is derived from an EMBL/GenBank/DDBJ whole genome shotgun (WGS) entry which is preliminary data.</text>
</comment>
<keyword evidence="3" id="KW-0964">Secreted</keyword>
<keyword evidence="4" id="KW-0732">Signal</keyword>
<name>A0A9W9YWN4_9CNID</name>
<proteinExistence type="inferred from homology"/>
<organism evidence="8 9">
    <name type="scientific">Desmophyllum pertusum</name>
    <dbReference type="NCBI Taxonomy" id="174260"/>
    <lineage>
        <taxon>Eukaryota</taxon>
        <taxon>Metazoa</taxon>
        <taxon>Cnidaria</taxon>
        <taxon>Anthozoa</taxon>
        <taxon>Hexacorallia</taxon>
        <taxon>Scleractinia</taxon>
        <taxon>Caryophylliina</taxon>
        <taxon>Caryophylliidae</taxon>
        <taxon>Desmophyllum</taxon>
    </lineage>
</organism>
<evidence type="ECO:0000256" key="2">
    <source>
        <dbReference type="ARBA" id="ARBA00010905"/>
    </source>
</evidence>
<feature type="domain" description="ILEI/PANDER" evidence="7">
    <location>
        <begin position="20"/>
        <end position="66"/>
    </location>
</feature>
<evidence type="ECO:0000256" key="4">
    <source>
        <dbReference type="ARBA" id="ARBA00022729"/>
    </source>
</evidence>
<evidence type="ECO:0000313" key="9">
    <source>
        <dbReference type="Proteomes" id="UP001163046"/>
    </source>
</evidence>
<comment type="similarity">
    <text evidence="2">Belongs to the FAM3 family.</text>
</comment>